<dbReference type="InterPro" id="IPR011527">
    <property type="entry name" value="ABC1_TM_dom"/>
</dbReference>
<dbReference type="Gene3D" id="1.20.1560.10">
    <property type="entry name" value="ABC transporter type 1, transmembrane domain"/>
    <property type="match status" value="1"/>
</dbReference>
<evidence type="ECO:0000256" key="3">
    <source>
        <dbReference type="ARBA" id="ARBA00022692"/>
    </source>
</evidence>
<keyword evidence="5 11" id="KW-0067">ATP-binding</keyword>
<keyword evidence="12" id="KW-1185">Reference proteome</keyword>
<evidence type="ECO:0000256" key="7">
    <source>
        <dbReference type="ARBA" id="ARBA00023136"/>
    </source>
</evidence>
<feature type="transmembrane region" description="Helical" evidence="8">
    <location>
        <begin position="71"/>
        <end position="89"/>
    </location>
</feature>
<dbReference type="InterPro" id="IPR039421">
    <property type="entry name" value="Type_1_exporter"/>
</dbReference>
<evidence type="ECO:0000256" key="6">
    <source>
        <dbReference type="ARBA" id="ARBA00022989"/>
    </source>
</evidence>
<dbReference type="Gene3D" id="3.40.50.300">
    <property type="entry name" value="P-loop containing nucleotide triphosphate hydrolases"/>
    <property type="match status" value="1"/>
</dbReference>
<dbReference type="PANTHER" id="PTHR24221:SF654">
    <property type="entry name" value="ATP-BINDING CASSETTE SUB-FAMILY B MEMBER 6"/>
    <property type="match status" value="1"/>
</dbReference>
<evidence type="ECO:0000259" key="10">
    <source>
        <dbReference type="PROSITE" id="PS50929"/>
    </source>
</evidence>
<dbReference type="SMART" id="SM00382">
    <property type="entry name" value="AAA"/>
    <property type="match status" value="1"/>
</dbReference>
<sequence>MNVKGRKQHDIDPETITGVLKRVFAENGRDHIRGYAFAIACLIVVAATTGFIAWISETVVNEAFANRRGDAVLLICFSIFAAFVLRGLATYGQAVALSKIGNSIVARYKRRLYAHLMALSVGYFQEKRSAQLTAKINQNIAGIRDVLNMTVTSIARDLLTLVGLVGVMISKDWLLSLVILLVAPPLLFGLRYLSKRLRLATREAIEANSRVLGAMQETIQGISIVKAFTMEEELRRKVEAIIDRAENRANRIARLSERSAPLTETFAGLAISSVLAYATFRIIYSNVPPGAFFAFVTALLMAYDPARRLARLQLSLERAAVNARMLYEVLDTAPHQRDLPGATELTFGEATVEFRDVRFSYGNGEEILKGVSFRAEGGKTTALVGPSGAGKSTIISLVPRFYDPQSGQILVDGQDIATVTKQSLRNGLAYVSQQPYLFEGSIRDNIRYGRPEATDAEIEEAARLAYAHDFILAQPQGYDTPVGEQGMTLSGGQRQRLSIARALVRNAPILLLDEATSALDTESEAAVQEALDQAMSGRTVIVIAHRLSTVVNADKIVVMKQGLVVEEGTHEELAHRPEGLYARLHNLQGGDLELTVGNDVT</sequence>
<comment type="similarity">
    <text evidence="2">Belongs to the ABC transporter superfamily.</text>
</comment>
<dbReference type="InterPro" id="IPR003439">
    <property type="entry name" value="ABC_transporter-like_ATP-bd"/>
</dbReference>
<evidence type="ECO:0000313" key="12">
    <source>
        <dbReference type="Proteomes" id="UP001079430"/>
    </source>
</evidence>
<feature type="transmembrane region" description="Helical" evidence="8">
    <location>
        <begin position="290"/>
        <end position="306"/>
    </location>
</feature>
<evidence type="ECO:0000256" key="8">
    <source>
        <dbReference type="SAM" id="Phobius"/>
    </source>
</evidence>
<dbReference type="Pfam" id="PF00664">
    <property type="entry name" value="ABC_membrane"/>
    <property type="match status" value="1"/>
</dbReference>
<gene>
    <name evidence="11" type="ORF">O3W52_12080</name>
</gene>
<evidence type="ECO:0000256" key="5">
    <source>
        <dbReference type="ARBA" id="ARBA00022840"/>
    </source>
</evidence>
<reference evidence="11" key="1">
    <citation type="submission" date="2022-10" db="EMBL/GenBank/DDBJ databases">
        <title>Whole genome sequencing of three plant growth promoting bacteria isolated from Vachellia tortilis subsp. raddiana in Morocco.</title>
        <authorList>
            <person name="Hnini M."/>
            <person name="Zouagui R."/>
            <person name="Zouagui H."/>
            <person name="Chemao Elfihri M.-W."/>
            <person name="Ibrahimi A."/>
            <person name="Sbabou L."/>
            <person name="Aurag J."/>
        </authorList>
    </citation>
    <scope>NUCLEOTIDE SEQUENCE</scope>
    <source>
        <strain evidence="11">LMR678</strain>
    </source>
</reference>
<feature type="transmembrane region" description="Helical" evidence="8">
    <location>
        <begin position="173"/>
        <end position="193"/>
    </location>
</feature>
<keyword evidence="4" id="KW-0547">Nucleotide-binding</keyword>
<dbReference type="PROSITE" id="PS50929">
    <property type="entry name" value="ABC_TM1F"/>
    <property type="match status" value="1"/>
</dbReference>
<dbReference type="RefSeq" id="WP_269279536.1">
    <property type="nucleotide sequence ID" value="NZ_JAPVOI010000004.1"/>
</dbReference>
<feature type="domain" description="ABC transmembrane type-1" evidence="10">
    <location>
        <begin position="36"/>
        <end position="318"/>
    </location>
</feature>
<proteinExistence type="inferred from homology"/>
<dbReference type="PANTHER" id="PTHR24221">
    <property type="entry name" value="ATP-BINDING CASSETTE SUB-FAMILY B"/>
    <property type="match status" value="1"/>
</dbReference>
<dbReference type="InterPro" id="IPR036640">
    <property type="entry name" value="ABC1_TM_sf"/>
</dbReference>
<evidence type="ECO:0000256" key="2">
    <source>
        <dbReference type="ARBA" id="ARBA00005417"/>
    </source>
</evidence>
<protein>
    <submittedName>
        <fullName evidence="11">ABC transporter ATP-binding protein</fullName>
    </submittedName>
</protein>
<dbReference type="EMBL" id="JAPVOI010000004">
    <property type="protein sequence ID" value="MCZ4090782.1"/>
    <property type="molecule type" value="Genomic_DNA"/>
</dbReference>
<dbReference type="PROSITE" id="PS50893">
    <property type="entry name" value="ABC_TRANSPORTER_2"/>
    <property type="match status" value="1"/>
</dbReference>
<evidence type="ECO:0000259" key="9">
    <source>
        <dbReference type="PROSITE" id="PS50893"/>
    </source>
</evidence>
<dbReference type="Proteomes" id="UP001079430">
    <property type="component" value="Unassembled WGS sequence"/>
</dbReference>
<name>A0ABT4KFW6_9HYPH</name>
<feature type="domain" description="ABC transporter" evidence="9">
    <location>
        <begin position="352"/>
        <end position="586"/>
    </location>
</feature>
<feature type="transmembrane region" description="Helical" evidence="8">
    <location>
        <begin position="146"/>
        <end position="167"/>
    </location>
</feature>
<comment type="caution">
    <text evidence="11">The sequence shown here is derived from an EMBL/GenBank/DDBJ whole genome shotgun (WGS) entry which is preliminary data.</text>
</comment>
<dbReference type="Pfam" id="PF00005">
    <property type="entry name" value="ABC_tran"/>
    <property type="match status" value="1"/>
</dbReference>
<keyword evidence="6 8" id="KW-1133">Transmembrane helix</keyword>
<evidence type="ECO:0000256" key="4">
    <source>
        <dbReference type="ARBA" id="ARBA00022741"/>
    </source>
</evidence>
<dbReference type="CDD" id="cd18552">
    <property type="entry name" value="ABC_6TM_MsbA_like"/>
    <property type="match status" value="1"/>
</dbReference>
<evidence type="ECO:0000256" key="1">
    <source>
        <dbReference type="ARBA" id="ARBA00004651"/>
    </source>
</evidence>
<keyword evidence="3 8" id="KW-0812">Transmembrane</keyword>
<dbReference type="InterPro" id="IPR017871">
    <property type="entry name" value="ABC_transporter-like_CS"/>
</dbReference>
<dbReference type="CDD" id="cd03249">
    <property type="entry name" value="ABC_MTABC3_MDL1_MDL2"/>
    <property type="match status" value="1"/>
</dbReference>
<feature type="transmembrane region" description="Helical" evidence="8">
    <location>
        <begin position="35"/>
        <end position="56"/>
    </location>
</feature>
<dbReference type="InterPro" id="IPR027417">
    <property type="entry name" value="P-loop_NTPase"/>
</dbReference>
<keyword evidence="7 8" id="KW-0472">Membrane</keyword>
<dbReference type="SUPFAM" id="SSF52540">
    <property type="entry name" value="P-loop containing nucleoside triphosphate hydrolases"/>
    <property type="match status" value="1"/>
</dbReference>
<dbReference type="InterPro" id="IPR003593">
    <property type="entry name" value="AAA+_ATPase"/>
</dbReference>
<dbReference type="SUPFAM" id="SSF90123">
    <property type="entry name" value="ABC transporter transmembrane region"/>
    <property type="match status" value="1"/>
</dbReference>
<dbReference type="GO" id="GO:0005524">
    <property type="term" value="F:ATP binding"/>
    <property type="evidence" value="ECO:0007669"/>
    <property type="project" value="UniProtKB-KW"/>
</dbReference>
<comment type="subcellular location">
    <subcellularLocation>
        <location evidence="1">Cell membrane</location>
        <topology evidence="1">Multi-pass membrane protein</topology>
    </subcellularLocation>
</comment>
<evidence type="ECO:0000313" key="11">
    <source>
        <dbReference type="EMBL" id="MCZ4090782.1"/>
    </source>
</evidence>
<dbReference type="PROSITE" id="PS00211">
    <property type="entry name" value="ABC_TRANSPORTER_1"/>
    <property type="match status" value="1"/>
</dbReference>
<organism evidence="11 12">
    <name type="scientific">Sinorhizobium psoraleae</name>
    <dbReference type="NCBI Taxonomy" id="520838"/>
    <lineage>
        <taxon>Bacteria</taxon>
        <taxon>Pseudomonadati</taxon>
        <taxon>Pseudomonadota</taxon>
        <taxon>Alphaproteobacteria</taxon>
        <taxon>Hyphomicrobiales</taxon>
        <taxon>Rhizobiaceae</taxon>
        <taxon>Sinorhizobium/Ensifer group</taxon>
        <taxon>Sinorhizobium</taxon>
    </lineage>
</organism>
<accession>A0ABT4KFW6</accession>